<dbReference type="Gene3D" id="3.30.930.30">
    <property type="match status" value="1"/>
</dbReference>
<dbReference type="Pfam" id="PF03432">
    <property type="entry name" value="Relaxase"/>
    <property type="match status" value="1"/>
</dbReference>
<evidence type="ECO:0000313" key="3">
    <source>
        <dbReference type="Proteomes" id="UP001154420"/>
    </source>
</evidence>
<name>A0A9X5BFL1_9FIRM</name>
<gene>
    <name evidence="2" type="ORF">D5281_09885</name>
</gene>
<proteinExistence type="predicted"/>
<sequence>MAMHLANVISYITDEEKTQAGALVVSHNCNADTALQEMLATKRKFGKIDKRQGYHFIISFKIQEVRPETAMEITQKFVEKYFGDDFQCLYAIHDNTQHVHSHILFNSVSWRTGRKYRYEKGDWERKIQPIVNELCKEYGLSIQDIEIGTEKEPKKWDKTKQGIFKWNHQFRLDEEDSISFANNYDNFLKLMELKGYEIRRQSGETYLKLMGEKRFIRLTDISGHYTKEAIESQIEKGIRHEVKRSGNRTPRLIGCRKNYRRYIPPTSYQKAFLAKMYRTGQLKRKPYSQMWRCKEEAAKFEKLQSQYLYLCRHSIRSTEELEKRKENLEIRMGDLDEARHQIYKRRYPHKLALALLKIIEENETRASYYKQGSLFYAPNYEKWKEAAEILVQKGYTIKQISEMKEAYQTELASVAKAKREFKKEENLVGGRNGGFIVAPLNDSDFTVRAWQVCALRSPGFGAKKEQDNLFRFPALCRH</sequence>
<dbReference type="AlphaFoldDB" id="A0A9X5BFL1"/>
<dbReference type="Proteomes" id="UP001154420">
    <property type="component" value="Unassembled WGS sequence"/>
</dbReference>
<comment type="caution">
    <text evidence="2">The sequence shown here is derived from an EMBL/GenBank/DDBJ whole genome shotgun (WGS) entry which is preliminary data.</text>
</comment>
<evidence type="ECO:0000259" key="1">
    <source>
        <dbReference type="Pfam" id="PF03432"/>
    </source>
</evidence>
<evidence type="ECO:0000313" key="2">
    <source>
        <dbReference type="EMBL" id="NBJ92898.1"/>
    </source>
</evidence>
<dbReference type="OrthoDB" id="9762440at2"/>
<reference evidence="2" key="1">
    <citation type="submission" date="2018-09" db="EMBL/GenBank/DDBJ databases">
        <title>Murine metabolic-syndrome-specific gut microbial biobank.</title>
        <authorList>
            <person name="Liu C."/>
        </authorList>
    </citation>
    <scope>NUCLEOTIDE SEQUENCE</scope>
    <source>
        <strain evidence="2">D42-62</strain>
    </source>
</reference>
<dbReference type="EMBL" id="QZDT01000013">
    <property type="protein sequence ID" value="NBJ92898.1"/>
    <property type="molecule type" value="Genomic_DNA"/>
</dbReference>
<feature type="domain" description="MobA/VirD2-like nuclease" evidence="1">
    <location>
        <begin position="11"/>
        <end position="140"/>
    </location>
</feature>
<keyword evidence="3" id="KW-1185">Reference proteome</keyword>
<organism evidence="2 3">
    <name type="scientific">Parablautia muri</name>
    <dbReference type="NCBI Taxonomy" id="2320879"/>
    <lineage>
        <taxon>Bacteria</taxon>
        <taxon>Bacillati</taxon>
        <taxon>Bacillota</taxon>
        <taxon>Clostridia</taxon>
        <taxon>Lachnospirales</taxon>
        <taxon>Lachnospiraceae</taxon>
        <taxon>Parablautia</taxon>
    </lineage>
</organism>
<protein>
    <submittedName>
        <fullName evidence="2">Relaxase</fullName>
    </submittedName>
</protein>
<dbReference type="RefSeq" id="WP_160559978.1">
    <property type="nucleotide sequence ID" value="NZ_QZDT01000013.1"/>
</dbReference>
<dbReference type="InterPro" id="IPR005094">
    <property type="entry name" value="Endonuclease_MobA/VirD2"/>
</dbReference>
<accession>A0A9X5BFL1</accession>